<gene>
    <name evidence="2" type="ORF">PVAG01_07038</name>
</gene>
<protein>
    <submittedName>
        <fullName evidence="2">Uncharacterized protein</fullName>
    </submittedName>
</protein>
<reference evidence="2 3" key="1">
    <citation type="submission" date="2024-06" db="EMBL/GenBank/DDBJ databases">
        <title>Complete genome of Phlyctema vagabunda strain 19-DSS-EL-015.</title>
        <authorList>
            <person name="Fiorenzani C."/>
        </authorList>
    </citation>
    <scope>NUCLEOTIDE SEQUENCE [LARGE SCALE GENOMIC DNA]</scope>
    <source>
        <strain evidence="2 3">19-DSS-EL-015</strain>
    </source>
</reference>
<evidence type="ECO:0000313" key="3">
    <source>
        <dbReference type="Proteomes" id="UP001629113"/>
    </source>
</evidence>
<organism evidence="2 3">
    <name type="scientific">Phlyctema vagabunda</name>
    <dbReference type="NCBI Taxonomy" id="108571"/>
    <lineage>
        <taxon>Eukaryota</taxon>
        <taxon>Fungi</taxon>
        <taxon>Dikarya</taxon>
        <taxon>Ascomycota</taxon>
        <taxon>Pezizomycotina</taxon>
        <taxon>Leotiomycetes</taxon>
        <taxon>Helotiales</taxon>
        <taxon>Dermateaceae</taxon>
        <taxon>Phlyctema</taxon>
    </lineage>
</organism>
<sequence>MDVCTYLKPAWTGTGTWTRTRVGYQILLAYSTQTNKKIKTKVSRTYACTYVYVCIHAQYNNSTYVHIQVDRRSTSPIQSNPIPSKSNPATAHTYMLETSSPDQY</sequence>
<dbReference type="Proteomes" id="UP001629113">
    <property type="component" value="Unassembled WGS sequence"/>
</dbReference>
<name>A0ABR4PBD3_9HELO</name>
<feature type="region of interest" description="Disordered" evidence="1">
    <location>
        <begin position="74"/>
        <end position="104"/>
    </location>
</feature>
<dbReference type="EMBL" id="JBFCZG010000006">
    <property type="protein sequence ID" value="KAL3420593.1"/>
    <property type="molecule type" value="Genomic_DNA"/>
</dbReference>
<comment type="caution">
    <text evidence="2">The sequence shown here is derived from an EMBL/GenBank/DDBJ whole genome shotgun (WGS) entry which is preliminary data.</text>
</comment>
<evidence type="ECO:0000256" key="1">
    <source>
        <dbReference type="SAM" id="MobiDB-lite"/>
    </source>
</evidence>
<evidence type="ECO:0000313" key="2">
    <source>
        <dbReference type="EMBL" id="KAL3420593.1"/>
    </source>
</evidence>
<keyword evidence="3" id="KW-1185">Reference proteome</keyword>
<proteinExistence type="predicted"/>
<accession>A0ABR4PBD3</accession>